<evidence type="ECO:0000256" key="1">
    <source>
        <dbReference type="ARBA" id="ARBA00004651"/>
    </source>
</evidence>
<accession>A0ABU8BZF6</accession>
<dbReference type="InterPro" id="IPR004772">
    <property type="entry name" value="TrkH"/>
</dbReference>
<dbReference type="Proteomes" id="UP001431963">
    <property type="component" value="Unassembled WGS sequence"/>
</dbReference>
<keyword evidence="13" id="KW-1185">Reference proteome</keyword>
<dbReference type="EMBL" id="JBALHR010000016">
    <property type="protein sequence ID" value="MEH7830076.1"/>
    <property type="molecule type" value="Genomic_DNA"/>
</dbReference>
<dbReference type="PANTHER" id="PTHR32024">
    <property type="entry name" value="TRK SYSTEM POTASSIUM UPTAKE PROTEIN TRKG-RELATED"/>
    <property type="match status" value="1"/>
</dbReference>
<evidence type="ECO:0000256" key="5">
    <source>
        <dbReference type="ARBA" id="ARBA00022692"/>
    </source>
</evidence>
<dbReference type="InterPro" id="IPR003445">
    <property type="entry name" value="Cat_transpt"/>
</dbReference>
<evidence type="ECO:0000256" key="10">
    <source>
        <dbReference type="PIRNR" id="PIRNR006247"/>
    </source>
</evidence>
<evidence type="ECO:0000256" key="3">
    <source>
        <dbReference type="ARBA" id="ARBA00022475"/>
    </source>
</evidence>
<keyword evidence="4 10" id="KW-0633">Potassium transport</keyword>
<gene>
    <name evidence="12" type="ORF">V6590_18140</name>
</gene>
<evidence type="ECO:0000256" key="2">
    <source>
        <dbReference type="ARBA" id="ARBA00022448"/>
    </source>
</evidence>
<keyword evidence="3 10" id="KW-1003">Cell membrane</keyword>
<feature type="transmembrane region" description="Helical" evidence="11">
    <location>
        <begin position="134"/>
        <end position="153"/>
    </location>
</feature>
<dbReference type="PANTHER" id="PTHR32024:SF3">
    <property type="entry name" value="TRK SYSTEM POTASSIUM UPTAKE PROTEIN"/>
    <property type="match status" value="1"/>
</dbReference>
<feature type="transmembrane region" description="Helical" evidence="11">
    <location>
        <begin position="393"/>
        <end position="413"/>
    </location>
</feature>
<comment type="caution">
    <text evidence="12">The sequence shown here is derived from an EMBL/GenBank/DDBJ whole genome shotgun (WGS) entry which is preliminary data.</text>
</comment>
<dbReference type="RefSeq" id="WP_335425103.1">
    <property type="nucleotide sequence ID" value="NZ_JBALHR010000016.1"/>
</dbReference>
<feature type="transmembrane region" description="Helical" evidence="11">
    <location>
        <begin position="71"/>
        <end position="92"/>
    </location>
</feature>
<feature type="transmembrane region" description="Helical" evidence="11">
    <location>
        <begin position="180"/>
        <end position="202"/>
    </location>
</feature>
<keyword evidence="8 10" id="KW-0406">Ion transport</keyword>
<evidence type="ECO:0000256" key="11">
    <source>
        <dbReference type="SAM" id="Phobius"/>
    </source>
</evidence>
<evidence type="ECO:0000256" key="4">
    <source>
        <dbReference type="ARBA" id="ARBA00022538"/>
    </source>
</evidence>
<sequence>MIDLTPVANILGRLLVVLGLLMLLPAMLDWALATGNAGAFVQSSLITAGLGVLVALSTGARGTRGLDARTAFLLTLAIWIVLPGFGALPFMLGAPGLSVTDAYFEAVSGLTTTGATVVTELVERPAGMHLWRGMLNWLGGLGIAFVAMIFLPVMRVGGMQFFRTEGFDTLGKVLPRAQDIALSLLGVYAGLTVACLTTYLLIGMQPLDAVVHALASIATGGFSPQDASFGAYRGAGEYAGALFMLLAATPYILYVQMVNGQRRALWGDPQVRSFVIWVMGAVLVVTLWRLQTAGDPLEASFRETLFNMVSVMTGTGFGSGSFSGWGGFALLVTFVMGVIGGCSGSSSAGLSVFRVQVSLAALRSQIGKIASPSRVAPVRYAGRAVDSETLNSVAMFVTFYVLLLGIFSVALTLTGVDQTSALFGAWATLGNIGYSIGPMVARTGTFVDFPDTAKWLMTLAMLMGRLSLLAFFVIFLPRFWRN</sequence>
<feature type="transmembrane region" description="Helical" evidence="11">
    <location>
        <begin position="12"/>
        <end position="33"/>
    </location>
</feature>
<comment type="subcellular location">
    <subcellularLocation>
        <location evidence="10">Cell inner membrane</location>
        <topology evidence="10">Multi-pass membrane protein</topology>
    </subcellularLocation>
    <subcellularLocation>
        <location evidence="1">Cell membrane</location>
        <topology evidence="1">Multi-pass membrane protein</topology>
    </subcellularLocation>
</comment>
<organism evidence="12 13">
    <name type="scientific">Gemmobacter denitrificans</name>
    <dbReference type="NCBI Taxonomy" id="3123040"/>
    <lineage>
        <taxon>Bacteria</taxon>
        <taxon>Pseudomonadati</taxon>
        <taxon>Pseudomonadota</taxon>
        <taxon>Alphaproteobacteria</taxon>
        <taxon>Rhodobacterales</taxon>
        <taxon>Paracoccaceae</taxon>
        <taxon>Gemmobacter</taxon>
    </lineage>
</organism>
<feature type="transmembrane region" description="Helical" evidence="11">
    <location>
        <begin position="455"/>
        <end position="476"/>
    </location>
</feature>
<keyword evidence="5 11" id="KW-0812">Transmembrane</keyword>
<reference evidence="12" key="1">
    <citation type="submission" date="2024-02" db="EMBL/GenBank/DDBJ databases">
        <title>Genome sequences of strain Gemmobacter sp. JM10B15.</title>
        <authorList>
            <person name="Zhang M."/>
        </authorList>
    </citation>
    <scope>NUCLEOTIDE SEQUENCE</scope>
    <source>
        <strain evidence="12">JM10B15</strain>
    </source>
</reference>
<proteinExistence type="inferred from homology"/>
<feature type="transmembrane region" description="Helical" evidence="11">
    <location>
        <begin position="271"/>
        <end position="290"/>
    </location>
</feature>
<evidence type="ECO:0000256" key="8">
    <source>
        <dbReference type="ARBA" id="ARBA00023065"/>
    </source>
</evidence>
<name>A0ABU8BZF6_9RHOB</name>
<evidence type="ECO:0000256" key="9">
    <source>
        <dbReference type="ARBA" id="ARBA00023136"/>
    </source>
</evidence>
<evidence type="ECO:0000313" key="12">
    <source>
        <dbReference type="EMBL" id="MEH7830076.1"/>
    </source>
</evidence>
<keyword evidence="7 11" id="KW-1133">Transmembrane helix</keyword>
<dbReference type="Pfam" id="PF02386">
    <property type="entry name" value="TrkH"/>
    <property type="match status" value="1"/>
</dbReference>
<feature type="transmembrane region" description="Helical" evidence="11">
    <location>
        <begin position="39"/>
        <end position="59"/>
    </location>
</feature>
<protein>
    <recommendedName>
        <fullName evidence="10">Trk system potassium uptake protein</fullName>
    </recommendedName>
</protein>
<feature type="transmembrane region" description="Helical" evidence="11">
    <location>
        <begin position="238"/>
        <end position="259"/>
    </location>
</feature>
<comment type="similarity">
    <text evidence="10">Belongs to the TrkH potassium transport family.</text>
</comment>
<feature type="transmembrane region" description="Helical" evidence="11">
    <location>
        <begin position="328"/>
        <end position="353"/>
    </location>
</feature>
<evidence type="ECO:0000256" key="7">
    <source>
        <dbReference type="ARBA" id="ARBA00022989"/>
    </source>
</evidence>
<keyword evidence="9 10" id="KW-0472">Membrane</keyword>
<evidence type="ECO:0000313" key="13">
    <source>
        <dbReference type="Proteomes" id="UP001431963"/>
    </source>
</evidence>
<evidence type="ECO:0000256" key="6">
    <source>
        <dbReference type="ARBA" id="ARBA00022958"/>
    </source>
</evidence>
<comment type="function">
    <text evidence="10">Low-affinity potassium transport system. Interacts with Trk system potassium uptake protein TrkA.</text>
</comment>
<keyword evidence="10" id="KW-0997">Cell inner membrane</keyword>
<dbReference type="PIRSF" id="PIRSF006247">
    <property type="entry name" value="TrkH"/>
    <property type="match status" value="1"/>
</dbReference>
<keyword evidence="6 10" id="KW-0630">Potassium</keyword>
<keyword evidence="2 10" id="KW-0813">Transport</keyword>